<dbReference type="PROSITE" id="PS50889">
    <property type="entry name" value="S4"/>
    <property type="match status" value="1"/>
</dbReference>
<dbReference type="InterPro" id="IPR018079">
    <property type="entry name" value="Ribosomal_uS4_CS"/>
</dbReference>
<dbReference type="GO" id="GO:0003735">
    <property type="term" value="F:structural constituent of ribosome"/>
    <property type="evidence" value="ECO:0007669"/>
    <property type="project" value="InterPro"/>
</dbReference>
<sequence>MIVPPHKRPSHSRYLLIVGGLTPLHYVEARFSMARYNGPVGKVSRRLGIGITEKGQRILNKRSYPPGQHGPNARRRQVSDYGLQLLEKQKAKFIYGVLERQFRRIFEQAARRSGVTGEYLLSLLERRLDNVVYRLGMATTRAQARQLVTHGHIMVDGRKTNIPSFTLKVGQVISVRPESRRRAYFKNLVDSGDLNKYRAPDWLRLDAADLSGTVIALPRREDAEAGINEQLIVEFYSR</sequence>
<evidence type="ECO:0000256" key="3">
    <source>
        <dbReference type="ARBA" id="ARBA00022884"/>
    </source>
</evidence>
<dbReference type="InterPro" id="IPR036986">
    <property type="entry name" value="S4_RNA-bd_sf"/>
</dbReference>
<keyword evidence="2 7" id="KW-0699">rRNA-binding</keyword>
<evidence type="ECO:0000256" key="6">
    <source>
        <dbReference type="ARBA" id="ARBA00035254"/>
    </source>
</evidence>
<dbReference type="GO" id="GO:0006412">
    <property type="term" value="P:translation"/>
    <property type="evidence" value="ECO:0007669"/>
    <property type="project" value="UniProtKB-UniRule"/>
</dbReference>
<accession>E1IA25</accession>
<evidence type="ECO:0000256" key="2">
    <source>
        <dbReference type="ARBA" id="ARBA00022730"/>
    </source>
</evidence>
<keyword evidence="12" id="KW-1185">Reference proteome</keyword>
<dbReference type="InterPro" id="IPR005709">
    <property type="entry name" value="Ribosomal_uS4_bac-type"/>
</dbReference>
<evidence type="ECO:0000256" key="8">
    <source>
        <dbReference type="RuleBase" id="RU003699"/>
    </source>
</evidence>
<dbReference type="Pfam" id="PF00163">
    <property type="entry name" value="Ribosomal_S4"/>
    <property type="match status" value="1"/>
</dbReference>
<dbReference type="NCBIfam" id="TIGR01017">
    <property type="entry name" value="rpsD_bact"/>
    <property type="match status" value="1"/>
</dbReference>
<evidence type="ECO:0000256" key="7">
    <source>
        <dbReference type="HAMAP-Rule" id="MF_01306"/>
    </source>
</evidence>
<gene>
    <name evidence="7" type="primary">rpsD</name>
    <name evidence="11" type="ORF">OSCT_0176</name>
</gene>
<dbReference type="PROSITE" id="PS00632">
    <property type="entry name" value="RIBOSOMAL_S4"/>
    <property type="match status" value="1"/>
</dbReference>
<dbReference type="AlphaFoldDB" id="E1IA25"/>
<dbReference type="PANTHER" id="PTHR11831">
    <property type="entry name" value="30S 40S RIBOSOMAL PROTEIN"/>
    <property type="match status" value="1"/>
</dbReference>
<keyword evidence="4 7" id="KW-0689">Ribosomal protein</keyword>
<protein>
    <recommendedName>
        <fullName evidence="6 7">Small ribosomal subunit protein uS4</fullName>
    </recommendedName>
</protein>
<evidence type="ECO:0000259" key="10">
    <source>
        <dbReference type="SMART" id="SM01390"/>
    </source>
</evidence>
<dbReference type="Pfam" id="PF01479">
    <property type="entry name" value="S4"/>
    <property type="match status" value="1"/>
</dbReference>
<keyword evidence="5 7" id="KW-0687">Ribonucleoprotein</keyword>
<dbReference type="NCBIfam" id="NF003717">
    <property type="entry name" value="PRK05327.1"/>
    <property type="match status" value="1"/>
</dbReference>
<dbReference type="Gene3D" id="1.10.1050.10">
    <property type="entry name" value="Ribosomal Protein S4 Delta 41, Chain A, domain 1"/>
    <property type="match status" value="1"/>
</dbReference>
<dbReference type="HAMAP" id="MF_01306_B">
    <property type="entry name" value="Ribosomal_uS4_B"/>
    <property type="match status" value="1"/>
</dbReference>
<dbReference type="FunFam" id="3.10.290.10:FF:000001">
    <property type="entry name" value="30S ribosomal protein S4"/>
    <property type="match status" value="1"/>
</dbReference>
<dbReference type="GO" id="GO:0015935">
    <property type="term" value="C:small ribosomal subunit"/>
    <property type="evidence" value="ECO:0007669"/>
    <property type="project" value="InterPro"/>
</dbReference>
<reference evidence="11 12" key="1">
    <citation type="journal article" date="2011" name="J. Bacteriol.">
        <title>Draft genome sequence of the anoxygenic filamentous phototrophic bacterium Oscillochloris trichoides subsp. DG-6.</title>
        <authorList>
            <person name="Kuznetsov B.B."/>
            <person name="Ivanovsky R.N."/>
            <person name="Keppen O.I."/>
            <person name="Sukhacheva M.V."/>
            <person name="Bumazhkin B.K."/>
            <person name="Patutina E.O."/>
            <person name="Beletsky A.V."/>
            <person name="Mardanov A.V."/>
            <person name="Baslerov R.V."/>
            <person name="Panteleeva A.N."/>
            <person name="Kolganova T.V."/>
            <person name="Ravin N.V."/>
            <person name="Skryabin K.G."/>
        </authorList>
    </citation>
    <scope>NUCLEOTIDE SEQUENCE [LARGE SCALE GENOMIC DNA]</scope>
    <source>
        <strain evidence="11 12">DG-6</strain>
    </source>
</reference>
<comment type="function">
    <text evidence="7">With S5 and S12 plays an important role in translational accuracy.</text>
</comment>
<feature type="domain" description="Small ribosomal subunit protein uS4 N-terminal" evidence="10">
    <location>
        <begin position="35"/>
        <end position="125"/>
    </location>
</feature>
<dbReference type="SUPFAM" id="SSF55174">
    <property type="entry name" value="Alpha-L RNA-binding motif"/>
    <property type="match status" value="1"/>
</dbReference>
<evidence type="ECO:0000256" key="5">
    <source>
        <dbReference type="ARBA" id="ARBA00023274"/>
    </source>
</evidence>
<proteinExistence type="inferred from homology"/>
<evidence type="ECO:0000313" key="11">
    <source>
        <dbReference type="EMBL" id="EFO82027.1"/>
    </source>
</evidence>
<dbReference type="GO" id="GO:0019843">
    <property type="term" value="F:rRNA binding"/>
    <property type="evidence" value="ECO:0007669"/>
    <property type="project" value="UniProtKB-UniRule"/>
</dbReference>
<dbReference type="InterPro" id="IPR001912">
    <property type="entry name" value="Ribosomal_uS4_N"/>
</dbReference>
<dbReference type="CDD" id="cd00165">
    <property type="entry name" value="S4"/>
    <property type="match status" value="1"/>
</dbReference>
<dbReference type="STRING" id="765420.OSCT_0176"/>
<dbReference type="Gene3D" id="3.10.290.10">
    <property type="entry name" value="RNA-binding S4 domain"/>
    <property type="match status" value="1"/>
</dbReference>
<comment type="similarity">
    <text evidence="1 7 8">Belongs to the universal ribosomal protein uS4 family.</text>
</comment>
<evidence type="ECO:0000256" key="1">
    <source>
        <dbReference type="ARBA" id="ARBA00007465"/>
    </source>
</evidence>
<comment type="function">
    <text evidence="7">One of the primary rRNA binding proteins, it binds directly to 16S rRNA where it nucleates assembly of the body of the 30S subunit.</text>
</comment>
<feature type="domain" description="RNA-binding S4" evidence="9">
    <location>
        <begin position="126"/>
        <end position="188"/>
    </location>
</feature>
<evidence type="ECO:0000256" key="4">
    <source>
        <dbReference type="ARBA" id="ARBA00022980"/>
    </source>
</evidence>
<dbReference type="PANTHER" id="PTHR11831:SF4">
    <property type="entry name" value="SMALL RIBOSOMAL SUBUNIT PROTEIN US4M"/>
    <property type="match status" value="1"/>
</dbReference>
<keyword evidence="3 7" id="KW-0694">RNA-binding</keyword>
<dbReference type="InterPro" id="IPR002942">
    <property type="entry name" value="S4_RNA-bd"/>
</dbReference>
<comment type="subunit">
    <text evidence="7">Part of the 30S ribosomal subunit. Contacts protein S5. The interaction surface between S4 and S5 is involved in control of translational fidelity.</text>
</comment>
<dbReference type="InterPro" id="IPR022801">
    <property type="entry name" value="Ribosomal_uS4"/>
</dbReference>
<evidence type="ECO:0000259" key="9">
    <source>
        <dbReference type="SMART" id="SM00363"/>
    </source>
</evidence>
<dbReference type="HOGENOM" id="CLU_092403_0_1_0"/>
<evidence type="ECO:0000313" key="12">
    <source>
        <dbReference type="Proteomes" id="UP000054010"/>
    </source>
</evidence>
<dbReference type="eggNOG" id="COG0522">
    <property type="taxonomic scope" value="Bacteria"/>
</dbReference>
<dbReference type="EMBL" id="ADVR01000003">
    <property type="protein sequence ID" value="EFO82027.1"/>
    <property type="molecule type" value="Genomic_DNA"/>
</dbReference>
<dbReference type="SMART" id="SM01390">
    <property type="entry name" value="Ribosomal_S4"/>
    <property type="match status" value="1"/>
</dbReference>
<organism evidence="11 12">
    <name type="scientific">Oscillochloris trichoides DG-6</name>
    <dbReference type="NCBI Taxonomy" id="765420"/>
    <lineage>
        <taxon>Bacteria</taxon>
        <taxon>Bacillati</taxon>
        <taxon>Chloroflexota</taxon>
        <taxon>Chloroflexia</taxon>
        <taxon>Chloroflexales</taxon>
        <taxon>Chloroflexineae</taxon>
        <taxon>Oscillochloridaceae</taxon>
        <taxon>Oscillochloris</taxon>
    </lineage>
</organism>
<comment type="caution">
    <text evidence="11">The sequence shown here is derived from an EMBL/GenBank/DDBJ whole genome shotgun (WGS) entry which is preliminary data.</text>
</comment>
<name>E1IA25_9CHLR</name>
<dbReference type="SMART" id="SM00363">
    <property type="entry name" value="S4"/>
    <property type="match status" value="1"/>
</dbReference>
<dbReference type="GO" id="GO:0042274">
    <property type="term" value="P:ribosomal small subunit biogenesis"/>
    <property type="evidence" value="ECO:0007669"/>
    <property type="project" value="TreeGrafter"/>
</dbReference>
<dbReference type="Proteomes" id="UP000054010">
    <property type="component" value="Unassembled WGS sequence"/>
</dbReference>